<protein>
    <submittedName>
        <fullName evidence="1">Transcription factor bHLH144</fullName>
    </submittedName>
</protein>
<evidence type="ECO:0000313" key="2">
    <source>
        <dbReference type="Proteomes" id="UP000829398"/>
    </source>
</evidence>
<comment type="caution">
    <text evidence="1">The sequence shown here is derived from an EMBL/GenBank/DDBJ whole genome shotgun (WGS) entry which is preliminary data.</text>
</comment>
<sequence>MYIAITLKRYRAVKEVGKIKMSVGVIAYYQLVQVCQVLMQSDQHFHPKRIMRPLLSQVGGDYVHIPVASPFGADLPPAANPPTPFQGVEFHPSEVCPKNFIIFDQTDHRSQIMFHPAIAHKFMGPSFNFHATYIQDNFERHDATNVGREMASSFKEDSDDIDALLSLEEGDEEEEYDEEEVSTARTCGIYGSDSPDSTSTYDSEPQHNKFSSMLKSSGSSSKCHNGKKRQKLKKMVNVLRGFVPGGNELNTVGVLDEAVRHLKSLKVEVQNLGVGNMKN</sequence>
<keyword evidence="2" id="KW-1185">Reference proteome</keyword>
<evidence type="ECO:0000313" key="1">
    <source>
        <dbReference type="EMBL" id="KAH9797687.1"/>
    </source>
</evidence>
<proteinExistence type="predicted"/>
<accession>A0ACB8NHM3</accession>
<reference evidence="2" key="1">
    <citation type="journal article" date="2023" name="Hortic. Res.">
        <title>A chromosome-level phased genome enabling allele-level studies in sweet orange: a case study on citrus Huanglongbing tolerance.</title>
        <authorList>
            <person name="Wu B."/>
            <person name="Yu Q."/>
            <person name="Deng Z."/>
            <person name="Duan Y."/>
            <person name="Luo F."/>
            <person name="Gmitter F. Jr."/>
        </authorList>
    </citation>
    <scope>NUCLEOTIDE SEQUENCE [LARGE SCALE GENOMIC DNA]</scope>
    <source>
        <strain evidence="2">cv. Valencia</strain>
    </source>
</reference>
<gene>
    <name evidence="1" type="ORF">KPL71_005950</name>
</gene>
<organism evidence="1 2">
    <name type="scientific">Citrus sinensis</name>
    <name type="common">Sweet orange</name>
    <name type="synonym">Citrus aurantium var. sinensis</name>
    <dbReference type="NCBI Taxonomy" id="2711"/>
    <lineage>
        <taxon>Eukaryota</taxon>
        <taxon>Viridiplantae</taxon>
        <taxon>Streptophyta</taxon>
        <taxon>Embryophyta</taxon>
        <taxon>Tracheophyta</taxon>
        <taxon>Spermatophyta</taxon>
        <taxon>Magnoliopsida</taxon>
        <taxon>eudicotyledons</taxon>
        <taxon>Gunneridae</taxon>
        <taxon>Pentapetalae</taxon>
        <taxon>rosids</taxon>
        <taxon>malvids</taxon>
        <taxon>Sapindales</taxon>
        <taxon>Rutaceae</taxon>
        <taxon>Aurantioideae</taxon>
        <taxon>Citrus</taxon>
    </lineage>
</organism>
<dbReference type="EMBL" id="CM039171">
    <property type="protein sequence ID" value="KAH9797687.1"/>
    <property type="molecule type" value="Genomic_DNA"/>
</dbReference>
<name>A0ACB8NHM3_CITSI</name>
<dbReference type="Proteomes" id="UP000829398">
    <property type="component" value="Chromosome 2"/>
</dbReference>